<evidence type="ECO:0000313" key="2">
    <source>
        <dbReference type="Proteomes" id="UP000246991"/>
    </source>
</evidence>
<gene>
    <name evidence="1" type="ORF">C7212DRAFT_213294</name>
</gene>
<organism evidence="1 2">
    <name type="scientific">Tuber magnatum</name>
    <name type="common">white Piedmont truffle</name>
    <dbReference type="NCBI Taxonomy" id="42249"/>
    <lineage>
        <taxon>Eukaryota</taxon>
        <taxon>Fungi</taxon>
        <taxon>Dikarya</taxon>
        <taxon>Ascomycota</taxon>
        <taxon>Pezizomycotina</taxon>
        <taxon>Pezizomycetes</taxon>
        <taxon>Pezizales</taxon>
        <taxon>Tuberaceae</taxon>
        <taxon>Tuber</taxon>
    </lineage>
</organism>
<evidence type="ECO:0000313" key="1">
    <source>
        <dbReference type="EMBL" id="PWW73972.1"/>
    </source>
</evidence>
<name>A0A317SHW3_9PEZI</name>
<dbReference type="OrthoDB" id="2272314at2759"/>
<dbReference type="AlphaFoldDB" id="A0A317SHW3"/>
<proteinExistence type="predicted"/>
<dbReference type="Proteomes" id="UP000246991">
    <property type="component" value="Unassembled WGS sequence"/>
</dbReference>
<protein>
    <submittedName>
        <fullName evidence="1">Uncharacterized protein</fullName>
    </submittedName>
</protein>
<sequence>MPFAAIQHRDCWTSSNLGHIELPCSACNALHWQMEQMRRRDGVIVGSFEFYCKHGEVIVDRLWPLLEPLNTLMTRQDG</sequence>
<keyword evidence="2" id="KW-1185">Reference proteome</keyword>
<comment type="caution">
    <text evidence="1">The sequence shown here is derived from an EMBL/GenBank/DDBJ whole genome shotgun (WGS) entry which is preliminary data.</text>
</comment>
<reference evidence="1 2" key="1">
    <citation type="submission" date="2018-03" db="EMBL/GenBank/DDBJ databases">
        <title>Genomes of Pezizomycetes fungi and the evolution of truffles.</title>
        <authorList>
            <person name="Murat C."/>
            <person name="Payen T."/>
            <person name="Noel B."/>
            <person name="Kuo A."/>
            <person name="Martin F.M."/>
        </authorList>
    </citation>
    <scope>NUCLEOTIDE SEQUENCE [LARGE SCALE GENOMIC DNA]</scope>
    <source>
        <strain evidence="1">091103-1</strain>
    </source>
</reference>
<dbReference type="EMBL" id="PYWC01000070">
    <property type="protein sequence ID" value="PWW73972.1"/>
    <property type="molecule type" value="Genomic_DNA"/>
</dbReference>
<accession>A0A317SHW3</accession>